<gene>
    <name evidence="1" type="ORF">M9Y10_009067</name>
</gene>
<reference evidence="1 2" key="1">
    <citation type="submission" date="2024-04" db="EMBL/GenBank/DDBJ databases">
        <title>Tritrichomonas musculus Genome.</title>
        <authorList>
            <person name="Alves-Ferreira E."/>
            <person name="Grigg M."/>
            <person name="Lorenzi H."/>
            <person name="Galac M."/>
        </authorList>
    </citation>
    <scope>NUCLEOTIDE SEQUENCE [LARGE SCALE GENOMIC DNA]</scope>
    <source>
        <strain evidence="1 2">EAF2021</strain>
    </source>
</reference>
<organism evidence="1 2">
    <name type="scientific">Tritrichomonas musculus</name>
    <dbReference type="NCBI Taxonomy" id="1915356"/>
    <lineage>
        <taxon>Eukaryota</taxon>
        <taxon>Metamonada</taxon>
        <taxon>Parabasalia</taxon>
        <taxon>Tritrichomonadida</taxon>
        <taxon>Tritrichomonadidae</taxon>
        <taxon>Tritrichomonas</taxon>
    </lineage>
</organism>
<sequence>MSKVDWKRAKTIAYFSDLKINKAEDLEYIYTVKHLVELSSDYRNCSYLIKKEEEELTTDKNEYINAINDLKKIVSKNIYGDDKNFWLDINKILEKKYKDVDIYVESNPDKPNENDKIK</sequence>
<protein>
    <submittedName>
        <fullName evidence="1">Uncharacterized protein</fullName>
    </submittedName>
</protein>
<keyword evidence="2" id="KW-1185">Reference proteome</keyword>
<dbReference type="EMBL" id="JAPFFF010000014">
    <property type="protein sequence ID" value="KAK8871154.1"/>
    <property type="molecule type" value="Genomic_DNA"/>
</dbReference>
<evidence type="ECO:0000313" key="1">
    <source>
        <dbReference type="EMBL" id="KAK8871154.1"/>
    </source>
</evidence>
<dbReference type="Proteomes" id="UP001470230">
    <property type="component" value="Unassembled WGS sequence"/>
</dbReference>
<evidence type="ECO:0000313" key="2">
    <source>
        <dbReference type="Proteomes" id="UP001470230"/>
    </source>
</evidence>
<accession>A0ABR2J0W0</accession>
<name>A0ABR2J0W0_9EUKA</name>
<comment type="caution">
    <text evidence="1">The sequence shown here is derived from an EMBL/GenBank/DDBJ whole genome shotgun (WGS) entry which is preliminary data.</text>
</comment>
<proteinExistence type="predicted"/>